<dbReference type="InterPro" id="IPR001962">
    <property type="entry name" value="Asn_synthase"/>
</dbReference>
<dbReference type="eggNOG" id="KOG0571">
    <property type="taxonomic scope" value="Eukaryota"/>
</dbReference>
<dbReference type="GO" id="GO:0004066">
    <property type="term" value="F:asparagine synthase (glutamine-hydrolyzing) activity"/>
    <property type="evidence" value="ECO:0007669"/>
    <property type="project" value="InterPro"/>
</dbReference>
<protein>
    <recommendedName>
        <fullName evidence="3">Asparagine synthetase domain-containing protein</fullName>
    </recommendedName>
</protein>
<feature type="domain" description="Asparagine synthetase" evidence="3">
    <location>
        <begin position="178"/>
        <end position="263"/>
    </location>
</feature>
<evidence type="ECO:0000259" key="3">
    <source>
        <dbReference type="Pfam" id="PF00733"/>
    </source>
</evidence>
<dbReference type="EMBL" id="KQ257450">
    <property type="protein sequence ID" value="KND04564.1"/>
    <property type="molecule type" value="Genomic_DNA"/>
</dbReference>
<dbReference type="RefSeq" id="XP_016612603.1">
    <property type="nucleotide sequence ID" value="XM_016748615.1"/>
</dbReference>
<organism evidence="4 5">
    <name type="scientific">Spizellomyces punctatus (strain DAOM BR117)</name>
    <dbReference type="NCBI Taxonomy" id="645134"/>
    <lineage>
        <taxon>Eukaryota</taxon>
        <taxon>Fungi</taxon>
        <taxon>Fungi incertae sedis</taxon>
        <taxon>Chytridiomycota</taxon>
        <taxon>Chytridiomycota incertae sedis</taxon>
        <taxon>Chytridiomycetes</taxon>
        <taxon>Spizellomycetales</taxon>
        <taxon>Spizellomycetaceae</taxon>
        <taxon>Spizellomyces</taxon>
    </lineage>
</organism>
<gene>
    <name evidence="4" type="ORF">SPPG_00285</name>
</gene>
<dbReference type="GO" id="GO:0005829">
    <property type="term" value="C:cytosol"/>
    <property type="evidence" value="ECO:0007669"/>
    <property type="project" value="TreeGrafter"/>
</dbReference>
<dbReference type="SUPFAM" id="SSF52402">
    <property type="entry name" value="Adenine nucleotide alpha hydrolases-like"/>
    <property type="match status" value="1"/>
</dbReference>
<evidence type="ECO:0000313" key="5">
    <source>
        <dbReference type="Proteomes" id="UP000053201"/>
    </source>
</evidence>
<dbReference type="Proteomes" id="UP000053201">
    <property type="component" value="Unassembled WGS sequence"/>
</dbReference>
<dbReference type="PANTHER" id="PTHR11772">
    <property type="entry name" value="ASPARAGINE SYNTHETASE"/>
    <property type="match status" value="1"/>
</dbReference>
<sequence>MDTRAAELRSLFLSVLSSSSDNVDGILLSGGLDTSIIADAGTSILGLTTGVTVVCGESGTSPDEPYATSIAKANKLSHRIVRVPDPLDLVDDAPGGLLDLCVRTLCTFDPMELRNAVVIARGLKECQNAGLRVVVTGDGADELFAGYSFLASMQPGKLKRYIRRLAQPNAMRFCAGPLAKALGLDVVQPYLDPRIIEFALTCRKQELVGTDEGGMMHGKWILREAFPEAHSRWRKKDPIEVGSGTTVLPKVFEKRCDEIKVEQEIQDIAHRDRIKIRDAEHLHYYRAFQRAFALPSKNDQPTQFNCPVARYASDPCRACGFQLQRADQFFCVVCGEWPARDGGPPTDDQEGDELDI</sequence>
<dbReference type="OrthoDB" id="409189at2759"/>
<reference evidence="4 5" key="1">
    <citation type="submission" date="2009-08" db="EMBL/GenBank/DDBJ databases">
        <title>The Genome Sequence of Spizellomyces punctatus strain DAOM BR117.</title>
        <authorList>
            <consortium name="The Broad Institute Genome Sequencing Platform"/>
            <person name="Russ C."/>
            <person name="Cuomo C."/>
            <person name="Shea T."/>
            <person name="Young S.K."/>
            <person name="Zeng Q."/>
            <person name="Koehrsen M."/>
            <person name="Haas B."/>
            <person name="Borodovsky M."/>
            <person name="Guigo R."/>
            <person name="Alvarado L."/>
            <person name="Berlin A."/>
            <person name="Bochicchio J."/>
            <person name="Borenstein D."/>
            <person name="Chapman S."/>
            <person name="Chen Z."/>
            <person name="Engels R."/>
            <person name="Freedman E."/>
            <person name="Gellesch M."/>
            <person name="Goldberg J."/>
            <person name="Griggs A."/>
            <person name="Gujja S."/>
            <person name="Heiman D."/>
            <person name="Hepburn T."/>
            <person name="Howarth C."/>
            <person name="Jen D."/>
            <person name="Larson L."/>
            <person name="Lewis B."/>
            <person name="Mehta T."/>
            <person name="Park D."/>
            <person name="Pearson M."/>
            <person name="Roberts A."/>
            <person name="Saif S."/>
            <person name="Shenoy N."/>
            <person name="Sisk P."/>
            <person name="Stolte C."/>
            <person name="Sykes S."/>
            <person name="Thomson T."/>
            <person name="Walk T."/>
            <person name="White J."/>
            <person name="Yandava C."/>
            <person name="Burger G."/>
            <person name="Gray M.W."/>
            <person name="Holland P.W.H."/>
            <person name="King N."/>
            <person name="Lang F.B.F."/>
            <person name="Roger A.J."/>
            <person name="Ruiz-Trillo I."/>
            <person name="Lander E."/>
            <person name="Nusbaum C."/>
        </authorList>
    </citation>
    <scope>NUCLEOTIDE SEQUENCE [LARGE SCALE GENOMIC DNA]</scope>
    <source>
        <strain evidence="4 5">DAOM BR117</strain>
    </source>
</reference>
<keyword evidence="1" id="KW-0547">Nucleotide-binding</keyword>
<dbReference type="Gene3D" id="3.40.50.620">
    <property type="entry name" value="HUPs"/>
    <property type="match status" value="1"/>
</dbReference>
<feature type="domain" description="Asparagine synthetase" evidence="3">
    <location>
        <begin position="20"/>
        <end position="152"/>
    </location>
</feature>
<evidence type="ECO:0000313" key="4">
    <source>
        <dbReference type="EMBL" id="KND04564.1"/>
    </source>
</evidence>
<evidence type="ECO:0000256" key="1">
    <source>
        <dbReference type="ARBA" id="ARBA00022741"/>
    </source>
</evidence>
<evidence type="ECO:0000256" key="2">
    <source>
        <dbReference type="ARBA" id="ARBA00022840"/>
    </source>
</evidence>
<dbReference type="OMA" id="PMEVVNC"/>
<dbReference type="InterPro" id="IPR014729">
    <property type="entry name" value="Rossmann-like_a/b/a_fold"/>
</dbReference>
<keyword evidence="5" id="KW-1185">Reference proteome</keyword>
<dbReference type="Pfam" id="PF00733">
    <property type="entry name" value="Asn_synthase"/>
    <property type="match status" value="2"/>
</dbReference>
<dbReference type="GO" id="GO:0005524">
    <property type="term" value="F:ATP binding"/>
    <property type="evidence" value="ECO:0007669"/>
    <property type="project" value="UniProtKB-KW"/>
</dbReference>
<name>A0A0L0HUN6_SPIPD</name>
<dbReference type="GO" id="GO:0006529">
    <property type="term" value="P:asparagine biosynthetic process"/>
    <property type="evidence" value="ECO:0007669"/>
    <property type="project" value="InterPro"/>
</dbReference>
<dbReference type="STRING" id="645134.A0A0L0HUN6"/>
<dbReference type="InterPro" id="IPR050795">
    <property type="entry name" value="Asn_Synthetase"/>
</dbReference>
<accession>A0A0L0HUN6</accession>
<dbReference type="GeneID" id="27684024"/>
<dbReference type="AlphaFoldDB" id="A0A0L0HUN6"/>
<dbReference type="CDD" id="cd01991">
    <property type="entry name" value="Asn_synthase_B_C"/>
    <property type="match status" value="1"/>
</dbReference>
<keyword evidence="2" id="KW-0067">ATP-binding</keyword>
<dbReference type="InParanoid" id="A0A0L0HUN6"/>
<dbReference type="PANTHER" id="PTHR11772:SF46">
    <property type="entry name" value="ASPARAGINE SYNTHETASE DOMAIN-CONTAINING PROTEIN"/>
    <property type="match status" value="1"/>
</dbReference>
<dbReference type="VEuPathDB" id="FungiDB:SPPG_00285"/>
<proteinExistence type="predicted"/>